<dbReference type="Proteomes" id="UP001149009">
    <property type="component" value="Unassembled WGS sequence"/>
</dbReference>
<feature type="domain" description="ApaG" evidence="3">
    <location>
        <begin position="3"/>
        <end position="127"/>
    </location>
</feature>
<organism evidence="4 5">
    <name type="scientific">Chelativorans petroleitrophicus</name>
    <dbReference type="NCBI Taxonomy" id="2975484"/>
    <lineage>
        <taxon>Bacteria</taxon>
        <taxon>Pseudomonadati</taxon>
        <taxon>Pseudomonadota</taxon>
        <taxon>Alphaproteobacteria</taxon>
        <taxon>Hyphomicrobiales</taxon>
        <taxon>Phyllobacteriaceae</taxon>
        <taxon>Chelativorans</taxon>
    </lineage>
</organism>
<evidence type="ECO:0000256" key="1">
    <source>
        <dbReference type="ARBA" id="ARBA00017693"/>
    </source>
</evidence>
<evidence type="ECO:0000313" key="5">
    <source>
        <dbReference type="Proteomes" id="UP001149009"/>
    </source>
</evidence>
<dbReference type="Pfam" id="PF04379">
    <property type="entry name" value="DUF525"/>
    <property type="match status" value="1"/>
</dbReference>
<protein>
    <recommendedName>
        <fullName evidence="1 2">Protein ApaG</fullName>
    </recommendedName>
</protein>
<sequence>MYRAVTHDIEVCVEPFFLPDHSDPEEGRYVWAYQITIANHSAETVRLLSRYWHITDGLGRVQEVAGEGVVGEQPELQPGDVYQYTSGCPLTTSSGIMVGRYTMQTHRGNLFEVDIPAFSLDMPGEQVSLN</sequence>
<dbReference type="InterPro" id="IPR036767">
    <property type="entry name" value="ApaG_sf"/>
</dbReference>
<dbReference type="PROSITE" id="PS51087">
    <property type="entry name" value="APAG"/>
    <property type="match status" value="1"/>
</dbReference>
<evidence type="ECO:0000259" key="3">
    <source>
        <dbReference type="PROSITE" id="PS51087"/>
    </source>
</evidence>
<dbReference type="RefSeq" id="WP_261517088.1">
    <property type="nucleotide sequence ID" value="NZ_JAODNV010000026.1"/>
</dbReference>
<dbReference type="PANTHER" id="PTHR14289">
    <property type="entry name" value="F-BOX ONLY PROTEIN 3"/>
    <property type="match status" value="1"/>
</dbReference>
<dbReference type="Gene3D" id="2.60.40.1470">
    <property type="entry name" value="ApaG domain"/>
    <property type="match status" value="1"/>
</dbReference>
<name>A0A9X3B0M2_9HYPH</name>
<dbReference type="InterPro" id="IPR007474">
    <property type="entry name" value="ApaG_domain"/>
</dbReference>
<reference evidence="4" key="1">
    <citation type="submission" date="2022-08" db="EMBL/GenBank/DDBJ databases">
        <title>Chelativorans sichuanense sp. nov., a paraffin oil-degrading bacterium isolated from a mixture of oil-based drill cuttings and paddy soil.</title>
        <authorList>
            <person name="Yu J."/>
            <person name="Liu H."/>
            <person name="Chen Q."/>
        </authorList>
    </citation>
    <scope>NUCLEOTIDE SEQUENCE</scope>
    <source>
        <strain evidence="4">SCAU 2101</strain>
    </source>
</reference>
<evidence type="ECO:0000313" key="4">
    <source>
        <dbReference type="EMBL" id="MCT8992135.1"/>
    </source>
</evidence>
<accession>A0A9X3B0M2</accession>
<dbReference type="EMBL" id="JAODNV010000026">
    <property type="protein sequence ID" value="MCT8992135.1"/>
    <property type="molecule type" value="Genomic_DNA"/>
</dbReference>
<evidence type="ECO:0000256" key="2">
    <source>
        <dbReference type="HAMAP-Rule" id="MF_00791"/>
    </source>
</evidence>
<dbReference type="HAMAP" id="MF_00791">
    <property type="entry name" value="ApaG"/>
    <property type="match status" value="1"/>
</dbReference>
<dbReference type="InterPro" id="IPR023065">
    <property type="entry name" value="Uncharacterised_ApaG"/>
</dbReference>
<gene>
    <name evidence="2 4" type="primary">apaG</name>
    <name evidence="4" type="ORF">NYR54_17875</name>
</gene>
<keyword evidence="5" id="KW-1185">Reference proteome</keyword>
<dbReference type="GO" id="GO:0070987">
    <property type="term" value="P:error-free translesion synthesis"/>
    <property type="evidence" value="ECO:0007669"/>
    <property type="project" value="TreeGrafter"/>
</dbReference>
<dbReference type="PANTHER" id="PTHR14289:SF16">
    <property type="entry name" value="POLYMERASE DELTA-INTERACTING PROTEIN 2"/>
    <property type="match status" value="1"/>
</dbReference>
<dbReference type="NCBIfam" id="NF003967">
    <property type="entry name" value="PRK05461.1"/>
    <property type="match status" value="1"/>
</dbReference>
<dbReference type="SUPFAM" id="SSF110069">
    <property type="entry name" value="ApaG-like"/>
    <property type="match status" value="1"/>
</dbReference>
<proteinExistence type="inferred from homology"/>
<comment type="caution">
    <text evidence="4">The sequence shown here is derived from an EMBL/GenBank/DDBJ whole genome shotgun (WGS) entry which is preliminary data.</text>
</comment>
<dbReference type="AlphaFoldDB" id="A0A9X3B0M2"/>